<comment type="similarity">
    <text evidence="3 7">Belongs to the metallo-dependent hydrolases superfamily. Uronate isomerase family.</text>
</comment>
<dbReference type="AlphaFoldDB" id="A0A9D1JHM2"/>
<proteinExistence type="inferred from homology"/>
<dbReference type="SUPFAM" id="SSF51556">
    <property type="entry name" value="Metallo-dependent hydrolases"/>
    <property type="match status" value="1"/>
</dbReference>
<evidence type="ECO:0000256" key="5">
    <source>
        <dbReference type="ARBA" id="ARBA00020555"/>
    </source>
</evidence>
<dbReference type="Pfam" id="PF02614">
    <property type="entry name" value="UxaC"/>
    <property type="match status" value="1"/>
</dbReference>
<comment type="catalytic activity">
    <reaction evidence="7">
        <text>aldehydo-D-galacturonate = keto-D-tagaturonate</text>
        <dbReference type="Rhea" id="RHEA:27702"/>
        <dbReference type="ChEBI" id="CHEBI:12952"/>
        <dbReference type="ChEBI" id="CHEBI:17886"/>
    </reaction>
</comment>
<dbReference type="EC" id="5.3.1.12" evidence="4 7"/>
<dbReference type="HAMAP" id="MF_00675">
    <property type="entry name" value="UxaC"/>
    <property type="match status" value="1"/>
</dbReference>
<organism evidence="8 9">
    <name type="scientific">Candidatus Faeciplasma gallinarum</name>
    <dbReference type="NCBI Taxonomy" id="2840799"/>
    <lineage>
        <taxon>Bacteria</taxon>
        <taxon>Bacillati</taxon>
        <taxon>Bacillota</taxon>
        <taxon>Clostridia</taxon>
        <taxon>Eubacteriales</taxon>
        <taxon>Oscillospiraceae</taxon>
        <taxon>Oscillospiraceae incertae sedis</taxon>
        <taxon>Candidatus Faeciplasma</taxon>
    </lineage>
</organism>
<evidence type="ECO:0000256" key="2">
    <source>
        <dbReference type="ARBA" id="ARBA00004892"/>
    </source>
</evidence>
<comment type="caution">
    <text evidence="8">The sequence shown here is derived from an EMBL/GenBank/DDBJ whole genome shotgun (WGS) entry which is preliminary data.</text>
</comment>
<dbReference type="PANTHER" id="PTHR30068:SF4">
    <property type="entry name" value="URONATE ISOMERASE"/>
    <property type="match status" value="1"/>
</dbReference>
<evidence type="ECO:0000256" key="4">
    <source>
        <dbReference type="ARBA" id="ARBA00012546"/>
    </source>
</evidence>
<evidence type="ECO:0000313" key="8">
    <source>
        <dbReference type="EMBL" id="HIS24582.1"/>
    </source>
</evidence>
<gene>
    <name evidence="7 8" type="primary">uxaC</name>
    <name evidence="8" type="ORF">IAD01_04175</name>
</gene>
<dbReference type="InterPro" id="IPR003766">
    <property type="entry name" value="Uronate_isomerase"/>
</dbReference>
<sequence length="471" mass="53553">MSFINKSFMLQNDTAKHLYREYAKDQPIIDYHCHIDPREIYEDKRFENITELWLGADHYKWRLVRSNGVPEQEITGNADPKTKFMRFAEALSKSIGNPMYHWTHLELKRYFDYDGILSPETADQVYELCNEKLKDPSMSARGLIERSNVKMIGTTDDPSDSLEWHKKIAEDKSFKTLVLPSFRPDKYIAIDKAGFKDAVSKLAAAADAEINSAADLMDALDKRLDFFCENGCAATDHGLDYMVYSPADESEVNRVFLKAMSGEKVSREEASEYKTAVMLHLGRQYAKRDIVMQIHFNVQRNPNSRMMSAIGADTGFDCMRTEDGAVKLTEFLNALDQTNELPKTILYSLNPHDNEAIDTIIGSFQGALADGTYIPGKIQHGAAWWFSDTKSGMEAHIKSLANLSILGNFIGMLTDSRSFLSYTRHEYFRRILCNIIGEWVENGEYPDDENALGKIISDICYGNAARHFKIP</sequence>
<dbReference type="EMBL" id="DVIR01000038">
    <property type="protein sequence ID" value="HIS24582.1"/>
    <property type="molecule type" value="Genomic_DNA"/>
</dbReference>
<dbReference type="GO" id="GO:0019698">
    <property type="term" value="P:D-galacturonate catabolic process"/>
    <property type="evidence" value="ECO:0007669"/>
    <property type="project" value="TreeGrafter"/>
</dbReference>
<dbReference type="Gene3D" id="3.20.20.140">
    <property type="entry name" value="Metal-dependent hydrolases"/>
    <property type="match status" value="1"/>
</dbReference>
<evidence type="ECO:0000256" key="1">
    <source>
        <dbReference type="ARBA" id="ARBA00001165"/>
    </source>
</evidence>
<dbReference type="GO" id="GO:0042840">
    <property type="term" value="P:D-glucuronate catabolic process"/>
    <property type="evidence" value="ECO:0007669"/>
    <property type="project" value="TreeGrafter"/>
</dbReference>
<reference evidence="8" key="2">
    <citation type="journal article" date="2021" name="PeerJ">
        <title>Extensive microbial diversity within the chicken gut microbiome revealed by metagenomics and culture.</title>
        <authorList>
            <person name="Gilroy R."/>
            <person name="Ravi A."/>
            <person name="Getino M."/>
            <person name="Pursley I."/>
            <person name="Horton D.L."/>
            <person name="Alikhan N.F."/>
            <person name="Baker D."/>
            <person name="Gharbi K."/>
            <person name="Hall N."/>
            <person name="Watson M."/>
            <person name="Adriaenssens E.M."/>
            <person name="Foster-Nyarko E."/>
            <person name="Jarju S."/>
            <person name="Secka A."/>
            <person name="Antonio M."/>
            <person name="Oren A."/>
            <person name="Chaudhuri R.R."/>
            <person name="La Ragione R."/>
            <person name="Hildebrand F."/>
            <person name="Pallen M.J."/>
        </authorList>
    </citation>
    <scope>NUCLEOTIDE SEQUENCE</scope>
    <source>
        <strain evidence="8">CHK157-1446</strain>
    </source>
</reference>
<dbReference type="InterPro" id="IPR032466">
    <property type="entry name" value="Metal_Hydrolase"/>
</dbReference>
<evidence type="ECO:0000256" key="6">
    <source>
        <dbReference type="ARBA" id="ARBA00023235"/>
    </source>
</evidence>
<dbReference type="Proteomes" id="UP000823982">
    <property type="component" value="Unassembled WGS sequence"/>
</dbReference>
<evidence type="ECO:0000313" key="9">
    <source>
        <dbReference type="Proteomes" id="UP000823982"/>
    </source>
</evidence>
<evidence type="ECO:0000256" key="7">
    <source>
        <dbReference type="HAMAP-Rule" id="MF_00675"/>
    </source>
</evidence>
<dbReference type="NCBIfam" id="NF002794">
    <property type="entry name" value="PRK02925.1"/>
    <property type="match status" value="1"/>
</dbReference>
<evidence type="ECO:0000256" key="3">
    <source>
        <dbReference type="ARBA" id="ARBA00008397"/>
    </source>
</evidence>
<dbReference type="Gene3D" id="1.10.2020.10">
    <property type="entry name" value="uronate isomerase, domain 2, chain A"/>
    <property type="match status" value="1"/>
</dbReference>
<accession>A0A9D1JHM2</accession>
<dbReference type="GO" id="GO:0008880">
    <property type="term" value="F:glucuronate isomerase activity"/>
    <property type="evidence" value="ECO:0007669"/>
    <property type="project" value="UniProtKB-UniRule"/>
</dbReference>
<protein>
    <recommendedName>
        <fullName evidence="5 7">Uronate isomerase</fullName>
        <ecNumber evidence="4 7">5.3.1.12</ecNumber>
    </recommendedName>
    <alternativeName>
        <fullName evidence="7">Glucuronate isomerase</fullName>
    </alternativeName>
    <alternativeName>
        <fullName evidence="7">Uronic isomerase</fullName>
    </alternativeName>
</protein>
<comment type="pathway">
    <text evidence="2 7">Carbohydrate metabolism; pentose and glucuronate interconversion.</text>
</comment>
<dbReference type="PANTHER" id="PTHR30068">
    <property type="entry name" value="URONATE ISOMERASE"/>
    <property type="match status" value="1"/>
</dbReference>
<reference evidence="8" key="1">
    <citation type="submission" date="2020-10" db="EMBL/GenBank/DDBJ databases">
        <authorList>
            <person name="Gilroy R."/>
        </authorList>
    </citation>
    <scope>NUCLEOTIDE SEQUENCE</scope>
    <source>
        <strain evidence="8">CHK157-1446</strain>
    </source>
</reference>
<name>A0A9D1JHM2_9FIRM</name>
<comment type="catalytic activity">
    <reaction evidence="1 7">
        <text>D-glucuronate = D-fructuronate</text>
        <dbReference type="Rhea" id="RHEA:13049"/>
        <dbReference type="ChEBI" id="CHEBI:58720"/>
        <dbReference type="ChEBI" id="CHEBI:59863"/>
        <dbReference type="EC" id="5.3.1.12"/>
    </reaction>
</comment>
<keyword evidence="6 7" id="KW-0413">Isomerase</keyword>